<evidence type="ECO:0000313" key="1">
    <source>
        <dbReference type="EMBL" id="MBA0804333.1"/>
    </source>
</evidence>
<dbReference type="AlphaFoldDB" id="A0A7J9H3D3"/>
<gene>
    <name evidence="1" type="ORF">Gohar_003922</name>
</gene>
<protein>
    <submittedName>
        <fullName evidence="1">Uncharacterized protein</fullName>
    </submittedName>
</protein>
<accession>A0A7J9H3D3</accession>
<organism evidence="1 2">
    <name type="scientific">Gossypium harknessii</name>
    <dbReference type="NCBI Taxonomy" id="34285"/>
    <lineage>
        <taxon>Eukaryota</taxon>
        <taxon>Viridiplantae</taxon>
        <taxon>Streptophyta</taxon>
        <taxon>Embryophyta</taxon>
        <taxon>Tracheophyta</taxon>
        <taxon>Spermatophyta</taxon>
        <taxon>Magnoliopsida</taxon>
        <taxon>eudicotyledons</taxon>
        <taxon>Gunneridae</taxon>
        <taxon>Pentapetalae</taxon>
        <taxon>rosids</taxon>
        <taxon>malvids</taxon>
        <taxon>Malvales</taxon>
        <taxon>Malvaceae</taxon>
        <taxon>Malvoideae</taxon>
        <taxon>Gossypium</taxon>
    </lineage>
</organism>
<name>A0A7J9H3D3_9ROSI</name>
<sequence length="39" mass="4958">MERFRLHHCKEFVGTKMGRKRVHKDEEEHWKTRGSLWYQ</sequence>
<keyword evidence="2" id="KW-1185">Reference proteome</keyword>
<dbReference type="Proteomes" id="UP000593560">
    <property type="component" value="Unassembled WGS sequence"/>
</dbReference>
<proteinExistence type="predicted"/>
<comment type="caution">
    <text evidence="1">The sequence shown here is derived from an EMBL/GenBank/DDBJ whole genome shotgun (WGS) entry which is preliminary data.</text>
</comment>
<reference evidence="1 2" key="1">
    <citation type="journal article" date="2019" name="Genome Biol. Evol.">
        <title>Insights into the evolution of the New World diploid cottons (Gossypium, subgenus Houzingenia) based on genome sequencing.</title>
        <authorList>
            <person name="Grover C.E."/>
            <person name="Arick M.A. 2nd"/>
            <person name="Thrash A."/>
            <person name="Conover J.L."/>
            <person name="Sanders W.S."/>
            <person name="Peterson D.G."/>
            <person name="Frelichowski J.E."/>
            <person name="Scheffler J.A."/>
            <person name="Scheffler B.E."/>
            <person name="Wendel J.F."/>
        </authorList>
    </citation>
    <scope>NUCLEOTIDE SEQUENCE [LARGE SCALE GENOMIC DNA]</scope>
    <source>
        <strain evidence="1">0</strain>
        <tissue evidence="1">Leaf</tissue>
    </source>
</reference>
<dbReference type="EMBL" id="JABFAD010000008">
    <property type="protein sequence ID" value="MBA0804333.1"/>
    <property type="molecule type" value="Genomic_DNA"/>
</dbReference>
<evidence type="ECO:0000313" key="2">
    <source>
        <dbReference type="Proteomes" id="UP000593560"/>
    </source>
</evidence>